<accession>A0ABU3VPW2</accession>
<comment type="caution">
    <text evidence="1">The sequence shown here is derived from an EMBL/GenBank/DDBJ whole genome shotgun (WGS) entry which is preliminary data.</text>
</comment>
<gene>
    <name evidence="1" type="ORF">MmiAt1_09990</name>
</gene>
<evidence type="ECO:0000313" key="1">
    <source>
        <dbReference type="EMBL" id="MDV0445421.1"/>
    </source>
</evidence>
<sequence>MPHRCTKCGAVFEDGDSVILTGCPECKWNKFLYVKAEEVTGNAEKMPEPAPAASDWNIEERIADEQGKSIDSMLEDIDRALDSDDVNKKELNPDRVDSIRILDAGSYELNLGSIMENEEIVVGIKEEGQYAIDLPMILQQSGKPKKSKKK</sequence>
<keyword evidence="2" id="KW-1185">Reference proteome</keyword>
<reference evidence="1 2" key="1">
    <citation type="submission" date="2023-06" db="EMBL/GenBank/DDBJ databases">
        <title>Genome sequence of Methanimicrococcus sp. At1.</title>
        <authorList>
            <person name="Protasov E."/>
            <person name="Platt K."/>
            <person name="Poehlein A."/>
            <person name="Daniel R."/>
            <person name="Brune A."/>
        </authorList>
    </citation>
    <scope>NUCLEOTIDE SEQUENCE [LARGE SCALE GENOMIC DNA]</scope>
    <source>
        <strain evidence="1 2">At1</strain>
    </source>
</reference>
<dbReference type="EMBL" id="JAWDKC010000017">
    <property type="protein sequence ID" value="MDV0445421.1"/>
    <property type="molecule type" value="Genomic_DNA"/>
</dbReference>
<dbReference type="Proteomes" id="UP001272052">
    <property type="component" value="Unassembled WGS sequence"/>
</dbReference>
<dbReference type="InterPro" id="IPR018645">
    <property type="entry name" value="OapC-like"/>
</dbReference>
<protein>
    <recommendedName>
        <fullName evidence="3">Zn-ribbon containing protein</fullName>
    </recommendedName>
</protein>
<dbReference type="Pfam" id="PF09845">
    <property type="entry name" value="OapC"/>
    <property type="match status" value="1"/>
</dbReference>
<evidence type="ECO:0000313" key="2">
    <source>
        <dbReference type="Proteomes" id="UP001272052"/>
    </source>
</evidence>
<name>A0ABU3VPW2_9EURY</name>
<organism evidence="1 2">
    <name type="scientific">Methanimicrococcus hacksteinii</name>
    <dbReference type="NCBI Taxonomy" id="3028293"/>
    <lineage>
        <taxon>Archaea</taxon>
        <taxon>Methanobacteriati</taxon>
        <taxon>Methanobacteriota</taxon>
        <taxon>Stenosarchaea group</taxon>
        <taxon>Methanomicrobia</taxon>
        <taxon>Methanosarcinales</taxon>
        <taxon>Methanosarcinaceae</taxon>
        <taxon>Methanimicrococcus</taxon>
    </lineage>
</organism>
<dbReference type="RefSeq" id="WP_318785844.1">
    <property type="nucleotide sequence ID" value="NZ_JAWDKC010000017.1"/>
</dbReference>
<evidence type="ECO:0008006" key="3">
    <source>
        <dbReference type="Google" id="ProtNLM"/>
    </source>
</evidence>
<proteinExistence type="predicted"/>